<protein>
    <submittedName>
        <fullName evidence="1">Uncharacterized protein</fullName>
    </submittedName>
</protein>
<gene>
    <name evidence="1" type="ORF">SAMN05216195_1221</name>
</gene>
<reference evidence="2" key="1">
    <citation type="submission" date="2016-10" db="EMBL/GenBank/DDBJ databases">
        <authorList>
            <person name="Varghese N."/>
            <person name="Submissions S."/>
        </authorList>
    </citation>
    <scope>NUCLEOTIDE SEQUENCE [LARGE SCALE GENOMIC DNA]</scope>
    <source>
        <strain evidence="2">CGMCC 4.578</strain>
    </source>
</reference>
<accession>A0A1H9XYK9</accession>
<dbReference type="Proteomes" id="UP000199028">
    <property type="component" value="Unassembled WGS sequence"/>
</dbReference>
<dbReference type="EMBL" id="FOFT01000022">
    <property type="protein sequence ID" value="SES50763.1"/>
    <property type="molecule type" value="Genomic_DNA"/>
</dbReference>
<evidence type="ECO:0000313" key="2">
    <source>
        <dbReference type="Proteomes" id="UP000199028"/>
    </source>
</evidence>
<name>A0A1H9XYK9_9PSEU</name>
<keyword evidence="2" id="KW-1185">Reference proteome</keyword>
<evidence type="ECO:0000313" key="1">
    <source>
        <dbReference type="EMBL" id="SES50763.1"/>
    </source>
</evidence>
<sequence>MLDPSSRVAFSVRHWVWRAGRINPSP</sequence>
<organism evidence="1 2">
    <name type="scientific">Lentzea flaviverrucosa</name>
    <dbReference type="NCBI Taxonomy" id="200379"/>
    <lineage>
        <taxon>Bacteria</taxon>
        <taxon>Bacillati</taxon>
        <taxon>Actinomycetota</taxon>
        <taxon>Actinomycetes</taxon>
        <taxon>Pseudonocardiales</taxon>
        <taxon>Pseudonocardiaceae</taxon>
        <taxon>Lentzea</taxon>
    </lineage>
</organism>
<dbReference type="AlphaFoldDB" id="A0A1H9XYK9"/>
<proteinExistence type="predicted"/>
<feature type="non-terminal residue" evidence="1">
    <location>
        <position position="26"/>
    </location>
</feature>